<dbReference type="Gene3D" id="3.40.390.10">
    <property type="entry name" value="Collagenase (Catalytic Domain)"/>
    <property type="match status" value="1"/>
</dbReference>
<dbReference type="Proteomes" id="UP000035955">
    <property type="component" value="Unassembled WGS sequence"/>
</dbReference>
<dbReference type="PATRIC" id="fig|298794.3.peg.5521"/>
<dbReference type="Gene3D" id="2.130.10.130">
    <property type="entry name" value="Integrin alpha, N-terminal"/>
    <property type="match status" value="1"/>
</dbReference>
<dbReference type="SUPFAM" id="SSF55486">
    <property type="entry name" value="Metalloproteases ('zincins'), catalytic domain"/>
    <property type="match status" value="2"/>
</dbReference>
<proteinExistence type="predicted"/>
<dbReference type="InterPro" id="IPR013517">
    <property type="entry name" value="FG-GAP"/>
</dbReference>
<organism evidence="2 3">
    <name type="scientific">Methylobacterium variabile</name>
    <dbReference type="NCBI Taxonomy" id="298794"/>
    <lineage>
        <taxon>Bacteria</taxon>
        <taxon>Pseudomonadati</taxon>
        <taxon>Pseudomonadota</taxon>
        <taxon>Alphaproteobacteria</taxon>
        <taxon>Hyphomicrobiales</taxon>
        <taxon>Methylobacteriaceae</taxon>
        <taxon>Methylobacterium</taxon>
    </lineage>
</organism>
<evidence type="ECO:0008006" key="4">
    <source>
        <dbReference type="Google" id="ProtNLM"/>
    </source>
</evidence>
<comment type="caution">
    <text evidence="2">The sequence shown here is derived from an EMBL/GenBank/DDBJ whole genome shotgun (WGS) entry which is preliminary data.</text>
</comment>
<keyword evidence="3" id="KW-1185">Reference proteome</keyword>
<dbReference type="OrthoDB" id="7975253at2"/>
<dbReference type="Pfam" id="PF13517">
    <property type="entry name" value="FG-GAP_3"/>
    <property type="match status" value="3"/>
</dbReference>
<dbReference type="AlphaFoldDB" id="A0A0J6VVI2"/>
<dbReference type="PANTHER" id="PTHR46580:SF2">
    <property type="entry name" value="MAM DOMAIN-CONTAINING PROTEIN"/>
    <property type="match status" value="1"/>
</dbReference>
<dbReference type="GO" id="GO:0008237">
    <property type="term" value="F:metallopeptidase activity"/>
    <property type="evidence" value="ECO:0007669"/>
    <property type="project" value="InterPro"/>
</dbReference>
<dbReference type="InterPro" id="IPR024079">
    <property type="entry name" value="MetalloPept_cat_dom_sf"/>
</dbReference>
<evidence type="ECO:0000313" key="2">
    <source>
        <dbReference type="EMBL" id="KMO43316.1"/>
    </source>
</evidence>
<evidence type="ECO:0000256" key="1">
    <source>
        <dbReference type="ARBA" id="ARBA00022729"/>
    </source>
</evidence>
<reference evidence="2 3" key="1">
    <citation type="submission" date="2015-03" db="EMBL/GenBank/DDBJ databases">
        <title>Genome sequencing of Methylobacterium variabile DSM 16961.</title>
        <authorList>
            <person name="Chaudhry V."/>
            <person name="Patil P.B."/>
        </authorList>
    </citation>
    <scope>NUCLEOTIDE SEQUENCE [LARGE SCALE GENOMIC DNA]</scope>
    <source>
        <strain evidence="2 3">DSM 16961</strain>
    </source>
</reference>
<accession>A0A0J6VVI2</accession>
<dbReference type="RefSeq" id="WP_048442190.1">
    <property type="nucleotide sequence ID" value="NZ_LABY01000004.1"/>
</dbReference>
<evidence type="ECO:0000313" key="3">
    <source>
        <dbReference type="Proteomes" id="UP000035955"/>
    </source>
</evidence>
<gene>
    <name evidence="2" type="ORF">VQ02_00505</name>
</gene>
<name>A0A0J6VVI2_9HYPH</name>
<dbReference type="PANTHER" id="PTHR46580">
    <property type="entry name" value="SENSOR KINASE-RELATED"/>
    <property type="match status" value="1"/>
</dbReference>
<keyword evidence="1" id="KW-0732">Signal</keyword>
<dbReference type="EMBL" id="LABY01000004">
    <property type="protein sequence ID" value="KMO43316.1"/>
    <property type="molecule type" value="Genomic_DNA"/>
</dbReference>
<dbReference type="SUPFAM" id="SSF69318">
    <property type="entry name" value="Integrin alpha N-terminal domain"/>
    <property type="match status" value="1"/>
</dbReference>
<sequence>MAFQYTVSVNDPTNSPKAGALGAVVTAAAAQWSRWIRGGGTLDIQVNVATTSVGRANGGAATSTYVGMDGSRLVYENGTISELRSGRDPNGAAPDVIITVDPNYLSTLWLDANSVAPANMTDGLSVFMHEIGHALGMQGWRSPTDGSLPNYESTWDRLVVVNGDHTASFVGTHAVANFGGPVPVTSLSNGQQYNHLFNSETERGGQDLMNGIVFRYATRYDISTLDLAIMQDLGMRVALYQTALSDVNGDGTSDLLFQQGGSIVSWQAQNGQVQAATGLGNAGSYQVVGTGDVTGDGTSDVLFQQGASVVAWRMQNGQVQAATSLGSAGGYQVVGTGDLNGDGTSDVLFQQGSSVVAWRMQNGQVQSSTGLGSAGGYQVVGTGDLNGDGTDDIVFQDGAAVAAWIMGNGQVQSVANLGNAGSYRVEGVGDLNGDGRADLVFQNGASVVEWIMGSNSQVQSASGLGNAGGYAVSGVGDYTGDGTADVLFQQGASVVAWGVQNGQVQSLLNLGNAGAYTAVS</sequence>
<protein>
    <recommendedName>
        <fullName evidence="4">Peptidase M10 serralysin C-terminal domain-containing protein</fullName>
    </recommendedName>
</protein>
<dbReference type="InterPro" id="IPR028994">
    <property type="entry name" value="Integrin_alpha_N"/>
</dbReference>